<sequence>MSGFEVILPLVLSAASTIVGTVSAIRQGQAQRIAAQTQEQAGQHQRQLAERQAQALELKAGQERAVSQRAAIEQRRRGALVSSRAQSLAAASGAGALDPTVVGIMGDLETETEIRTLTALYEGEETARGLEYGALLERAGGEGQLFAARAGARASRAAADRSFLTAGGTLISGGASLYDKYSALPTKFKFG</sequence>
<dbReference type="AlphaFoldDB" id="A0A0F9KLB2"/>
<comment type="caution">
    <text evidence="1">The sequence shown here is derived from an EMBL/GenBank/DDBJ whole genome shotgun (WGS) entry which is preliminary data.</text>
</comment>
<organism evidence="1">
    <name type="scientific">marine sediment metagenome</name>
    <dbReference type="NCBI Taxonomy" id="412755"/>
    <lineage>
        <taxon>unclassified sequences</taxon>
        <taxon>metagenomes</taxon>
        <taxon>ecological metagenomes</taxon>
    </lineage>
</organism>
<proteinExistence type="predicted"/>
<dbReference type="InterPro" id="IPR038996">
    <property type="entry name" value="Gp14"/>
</dbReference>
<dbReference type="Pfam" id="PF24072">
    <property type="entry name" value="T7_gp14"/>
    <property type="match status" value="1"/>
</dbReference>
<accession>A0A0F9KLB2</accession>
<protein>
    <submittedName>
        <fullName evidence="1">Uncharacterized protein</fullName>
    </submittedName>
</protein>
<evidence type="ECO:0000313" key="1">
    <source>
        <dbReference type="EMBL" id="KKM22958.1"/>
    </source>
</evidence>
<reference evidence="1" key="1">
    <citation type="journal article" date="2015" name="Nature">
        <title>Complex archaea that bridge the gap between prokaryotes and eukaryotes.</title>
        <authorList>
            <person name="Spang A."/>
            <person name="Saw J.H."/>
            <person name="Jorgensen S.L."/>
            <person name="Zaremba-Niedzwiedzka K."/>
            <person name="Martijn J."/>
            <person name="Lind A.E."/>
            <person name="van Eijk R."/>
            <person name="Schleper C."/>
            <person name="Guy L."/>
            <person name="Ettema T.J."/>
        </authorList>
    </citation>
    <scope>NUCLEOTIDE SEQUENCE</scope>
</reference>
<dbReference type="EMBL" id="LAZR01013224">
    <property type="protein sequence ID" value="KKM22958.1"/>
    <property type="molecule type" value="Genomic_DNA"/>
</dbReference>
<gene>
    <name evidence="1" type="ORF">LCGC14_1620050</name>
</gene>
<name>A0A0F9KLB2_9ZZZZ</name>